<evidence type="ECO:0000256" key="3">
    <source>
        <dbReference type="ARBA" id="ARBA00022448"/>
    </source>
</evidence>
<name>A0A9D1LME8_9CLOT</name>
<organism evidence="7 8">
    <name type="scientific">Candidatus Ventrousia excrementavium</name>
    <dbReference type="NCBI Taxonomy" id="2840961"/>
    <lineage>
        <taxon>Bacteria</taxon>
        <taxon>Bacillati</taxon>
        <taxon>Bacillota</taxon>
        <taxon>Clostridia</taxon>
        <taxon>Eubacteriales</taxon>
        <taxon>Clostridiaceae</taxon>
        <taxon>Clostridiaceae incertae sedis</taxon>
        <taxon>Candidatus Ventrousia</taxon>
    </lineage>
</organism>
<accession>A0A9D1LME8</accession>
<dbReference type="PIRSF" id="PIRSF002741">
    <property type="entry name" value="MppA"/>
    <property type="match status" value="1"/>
</dbReference>
<evidence type="ECO:0000256" key="1">
    <source>
        <dbReference type="ARBA" id="ARBA00004196"/>
    </source>
</evidence>
<dbReference type="PANTHER" id="PTHR30290:SF10">
    <property type="entry name" value="PERIPLASMIC OLIGOPEPTIDE-BINDING PROTEIN-RELATED"/>
    <property type="match status" value="1"/>
</dbReference>
<dbReference type="CDD" id="cd00995">
    <property type="entry name" value="PBP2_NikA_DppA_OppA_like"/>
    <property type="match status" value="1"/>
</dbReference>
<feature type="signal peptide" evidence="5">
    <location>
        <begin position="1"/>
        <end position="18"/>
    </location>
</feature>
<evidence type="ECO:0000256" key="2">
    <source>
        <dbReference type="ARBA" id="ARBA00005695"/>
    </source>
</evidence>
<dbReference type="InterPro" id="IPR039424">
    <property type="entry name" value="SBP_5"/>
</dbReference>
<dbReference type="PANTHER" id="PTHR30290">
    <property type="entry name" value="PERIPLASMIC BINDING COMPONENT OF ABC TRANSPORTER"/>
    <property type="match status" value="1"/>
</dbReference>
<dbReference type="InterPro" id="IPR030678">
    <property type="entry name" value="Peptide/Ni-bd"/>
</dbReference>
<evidence type="ECO:0000259" key="6">
    <source>
        <dbReference type="Pfam" id="PF00496"/>
    </source>
</evidence>
<dbReference type="SUPFAM" id="SSF53850">
    <property type="entry name" value="Periplasmic binding protein-like II"/>
    <property type="match status" value="1"/>
</dbReference>
<evidence type="ECO:0000313" key="7">
    <source>
        <dbReference type="EMBL" id="HIU44532.1"/>
    </source>
</evidence>
<dbReference type="Gene3D" id="3.40.190.10">
    <property type="entry name" value="Periplasmic binding protein-like II"/>
    <property type="match status" value="1"/>
</dbReference>
<feature type="chain" id="PRO_5039138294" evidence="5">
    <location>
        <begin position="19"/>
        <end position="496"/>
    </location>
</feature>
<evidence type="ECO:0000256" key="5">
    <source>
        <dbReference type="SAM" id="SignalP"/>
    </source>
</evidence>
<dbReference type="GO" id="GO:0030313">
    <property type="term" value="C:cell envelope"/>
    <property type="evidence" value="ECO:0007669"/>
    <property type="project" value="UniProtKB-SubCell"/>
</dbReference>
<keyword evidence="3" id="KW-0813">Transport</keyword>
<reference evidence="7" key="2">
    <citation type="journal article" date="2021" name="PeerJ">
        <title>Extensive microbial diversity within the chicken gut microbiome revealed by metagenomics and culture.</title>
        <authorList>
            <person name="Gilroy R."/>
            <person name="Ravi A."/>
            <person name="Getino M."/>
            <person name="Pursley I."/>
            <person name="Horton D.L."/>
            <person name="Alikhan N.F."/>
            <person name="Baker D."/>
            <person name="Gharbi K."/>
            <person name="Hall N."/>
            <person name="Watson M."/>
            <person name="Adriaenssens E.M."/>
            <person name="Foster-Nyarko E."/>
            <person name="Jarju S."/>
            <person name="Secka A."/>
            <person name="Antonio M."/>
            <person name="Oren A."/>
            <person name="Chaudhuri R.R."/>
            <person name="La Ragione R."/>
            <person name="Hildebrand F."/>
            <person name="Pallen M.J."/>
        </authorList>
    </citation>
    <scope>NUCLEOTIDE SEQUENCE</scope>
    <source>
        <strain evidence="7">CHK191-8634</strain>
    </source>
</reference>
<dbReference type="GO" id="GO:1904680">
    <property type="term" value="F:peptide transmembrane transporter activity"/>
    <property type="evidence" value="ECO:0007669"/>
    <property type="project" value="TreeGrafter"/>
</dbReference>
<gene>
    <name evidence="7" type="ORF">IAB67_09570</name>
</gene>
<comment type="similarity">
    <text evidence="2">Belongs to the bacterial solute-binding protein 5 family.</text>
</comment>
<protein>
    <submittedName>
        <fullName evidence="7">ABC transporter substrate-binding protein</fullName>
    </submittedName>
</protein>
<dbReference type="Pfam" id="PF00496">
    <property type="entry name" value="SBP_bac_5"/>
    <property type="match status" value="1"/>
</dbReference>
<dbReference type="GO" id="GO:0043190">
    <property type="term" value="C:ATP-binding cassette (ABC) transporter complex"/>
    <property type="evidence" value="ECO:0007669"/>
    <property type="project" value="InterPro"/>
</dbReference>
<dbReference type="EMBL" id="DVMR01000070">
    <property type="protein sequence ID" value="HIU44532.1"/>
    <property type="molecule type" value="Genomic_DNA"/>
</dbReference>
<dbReference type="Gene3D" id="3.10.105.10">
    <property type="entry name" value="Dipeptide-binding Protein, Domain 3"/>
    <property type="match status" value="1"/>
</dbReference>
<keyword evidence="4 5" id="KW-0732">Signal</keyword>
<evidence type="ECO:0000313" key="8">
    <source>
        <dbReference type="Proteomes" id="UP000824073"/>
    </source>
</evidence>
<feature type="domain" description="Solute-binding protein family 5" evidence="6">
    <location>
        <begin position="71"/>
        <end position="415"/>
    </location>
</feature>
<comment type="caution">
    <text evidence="7">The sequence shown here is derived from an EMBL/GenBank/DDBJ whole genome shotgun (WGS) entry which is preliminary data.</text>
</comment>
<proteinExistence type="inferred from homology"/>
<dbReference type="PROSITE" id="PS51257">
    <property type="entry name" value="PROKAR_LIPOPROTEIN"/>
    <property type="match status" value="1"/>
</dbReference>
<dbReference type="Proteomes" id="UP000824073">
    <property type="component" value="Unassembled WGS sequence"/>
</dbReference>
<reference evidence="7" key="1">
    <citation type="submission" date="2020-10" db="EMBL/GenBank/DDBJ databases">
        <authorList>
            <person name="Gilroy R."/>
        </authorList>
    </citation>
    <scope>NUCLEOTIDE SEQUENCE</scope>
    <source>
        <strain evidence="7">CHK191-8634</strain>
    </source>
</reference>
<dbReference type="GO" id="GO:0015833">
    <property type="term" value="P:peptide transport"/>
    <property type="evidence" value="ECO:0007669"/>
    <property type="project" value="TreeGrafter"/>
</dbReference>
<dbReference type="AlphaFoldDB" id="A0A9D1LME8"/>
<sequence>MKKLFSILLLAAMLTGMAACGESAGGERDTLTYIALYPSDSLVPLDISLCEPNVMHAVYDGLVKFDTNGDIVPRLAESWEDSSEKTVFHLAQDATFHDGSPVTADDVIFTMDLYFNQGAYAYNFEERISSYEKNDDYTVTFYKTAPYIDLLTFSIENIWILPQDAYESDPEGFAEHPIGSGPYTFESLDSDGTVTLKAFEDYHLGAPEVKNVIVKPPVDPSTAIIALETGEADLVMDAPISQLSLLEGNEDVTVVLDPSTWSANTLMGLNDRLAADPNLRKAIYHGISRENAIKLANEGIGEPAVDPFSRRIMGDFAGIEYGPTYDPELAREYLEKSNYDGQPITITIWQESYLAQSVQSDLMELGIDIEIEQVDSTAWVDMLVNGELEMTIAPLGTFSSTIESMLITMSSESASYGGNMEISPEYDELVARIKQESDEAVRHDLIGQALELLYDRAVAVNLFDTPFAYVINSDFDYNNVASAGSLSIFLGDVKLK</sequence>
<evidence type="ECO:0000256" key="4">
    <source>
        <dbReference type="ARBA" id="ARBA00022729"/>
    </source>
</evidence>
<dbReference type="GO" id="GO:0042597">
    <property type="term" value="C:periplasmic space"/>
    <property type="evidence" value="ECO:0007669"/>
    <property type="project" value="UniProtKB-ARBA"/>
</dbReference>
<comment type="subcellular location">
    <subcellularLocation>
        <location evidence="1">Cell envelope</location>
    </subcellularLocation>
</comment>
<dbReference type="InterPro" id="IPR000914">
    <property type="entry name" value="SBP_5_dom"/>
</dbReference>